<sequence length="96" mass="9854">MPITLKKAISRKNGVTGAGPTGWAPWGGVTTWAGTWALPPAAAGGSPGWPRRAGAARDGSPSSPALLYQGGEPTFVPRTVAEIEKHMADGANFKTK</sequence>
<comment type="caution">
    <text evidence="2">The sequence shown here is derived from an EMBL/GenBank/DDBJ whole genome shotgun (WGS) entry which is preliminary data.</text>
</comment>
<organism evidence="2 3">
    <name type="scientific">Arctia plantaginis</name>
    <name type="common">Wood tiger moth</name>
    <name type="synonym">Phalaena plantaginis</name>
    <dbReference type="NCBI Taxonomy" id="874455"/>
    <lineage>
        <taxon>Eukaryota</taxon>
        <taxon>Metazoa</taxon>
        <taxon>Ecdysozoa</taxon>
        <taxon>Arthropoda</taxon>
        <taxon>Hexapoda</taxon>
        <taxon>Insecta</taxon>
        <taxon>Pterygota</taxon>
        <taxon>Neoptera</taxon>
        <taxon>Endopterygota</taxon>
        <taxon>Lepidoptera</taxon>
        <taxon>Glossata</taxon>
        <taxon>Ditrysia</taxon>
        <taxon>Noctuoidea</taxon>
        <taxon>Erebidae</taxon>
        <taxon>Arctiinae</taxon>
        <taxon>Arctia</taxon>
    </lineage>
</organism>
<feature type="region of interest" description="Disordered" evidence="1">
    <location>
        <begin position="36"/>
        <end position="71"/>
    </location>
</feature>
<dbReference type="Proteomes" id="UP000494256">
    <property type="component" value="Unassembled WGS sequence"/>
</dbReference>
<accession>A0A8S1BRE0</accession>
<evidence type="ECO:0000313" key="2">
    <source>
        <dbReference type="EMBL" id="CAB3261748.1"/>
    </source>
</evidence>
<protein>
    <submittedName>
        <fullName evidence="2">Uncharacterized protein</fullName>
    </submittedName>
</protein>
<dbReference type="OrthoDB" id="2015333at2759"/>
<dbReference type="AlphaFoldDB" id="A0A8S1BRE0"/>
<evidence type="ECO:0000256" key="1">
    <source>
        <dbReference type="SAM" id="MobiDB-lite"/>
    </source>
</evidence>
<evidence type="ECO:0000313" key="3">
    <source>
        <dbReference type="Proteomes" id="UP000494256"/>
    </source>
</evidence>
<feature type="compositionally biased region" description="Low complexity" evidence="1">
    <location>
        <begin position="36"/>
        <end position="57"/>
    </location>
</feature>
<proteinExistence type="predicted"/>
<gene>
    <name evidence="2" type="ORF">APLA_LOCUS17397</name>
</gene>
<name>A0A8S1BRE0_ARCPL</name>
<reference evidence="2 3" key="1">
    <citation type="submission" date="2020-04" db="EMBL/GenBank/DDBJ databases">
        <authorList>
            <person name="Wallbank WR R."/>
            <person name="Pardo Diaz C."/>
            <person name="Kozak K."/>
            <person name="Martin S."/>
            <person name="Jiggins C."/>
            <person name="Moest M."/>
            <person name="Warren A I."/>
            <person name="Byers J.R.P. K."/>
            <person name="Montejo-Kovacevich G."/>
            <person name="Yen C E."/>
        </authorList>
    </citation>
    <scope>NUCLEOTIDE SEQUENCE [LARGE SCALE GENOMIC DNA]</scope>
</reference>
<dbReference type="EMBL" id="CADEBD010001008">
    <property type="protein sequence ID" value="CAB3261748.1"/>
    <property type="molecule type" value="Genomic_DNA"/>
</dbReference>